<dbReference type="Proteomes" id="UP000251314">
    <property type="component" value="Unassembled WGS sequence"/>
</dbReference>
<protein>
    <submittedName>
        <fullName evidence="6">Uncharacterized protein</fullName>
    </submittedName>
</protein>
<feature type="compositionally biased region" description="Basic and acidic residues" evidence="1">
    <location>
        <begin position="47"/>
        <end position="66"/>
    </location>
</feature>
<evidence type="ECO:0000313" key="7">
    <source>
        <dbReference type="Proteomes" id="UP000251314"/>
    </source>
</evidence>
<dbReference type="Proteomes" id="UP000760860">
    <property type="component" value="Unassembled WGS sequence"/>
</dbReference>
<reference evidence="5" key="2">
    <citation type="submission" date="2018-05" db="EMBL/GenBank/DDBJ databases">
        <title>Effector identification in a new, highly contiguous assembly of the strawberry crown rot pathogen Phytophthora cactorum.</title>
        <authorList>
            <person name="Armitage A.D."/>
            <person name="Nellist C.F."/>
            <person name="Bates H."/>
            <person name="Vickerstaff R.J."/>
            <person name="Harrison R.J."/>
        </authorList>
    </citation>
    <scope>NUCLEOTIDE SEQUENCE</scope>
    <source>
        <strain evidence="2">15-7</strain>
        <strain evidence="3">4032</strain>
        <strain evidence="4">P415</strain>
        <strain evidence="5">P421</strain>
    </source>
</reference>
<dbReference type="AlphaFoldDB" id="A0A329RWC3"/>
<dbReference type="EMBL" id="MJFZ01000544">
    <property type="protein sequence ID" value="RAW27692.1"/>
    <property type="molecule type" value="Genomic_DNA"/>
</dbReference>
<organism evidence="6 7">
    <name type="scientific">Phytophthora cactorum</name>
    <dbReference type="NCBI Taxonomy" id="29920"/>
    <lineage>
        <taxon>Eukaryota</taxon>
        <taxon>Sar</taxon>
        <taxon>Stramenopiles</taxon>
        <taxon>Oomycota</taxon>
        <taxon>Peronosporomycetes</taxon>
        <taxon>Peronosporales</taxon>
        <taxon>Peronosporaceae</taxon>
        <taxon>Phytophthora</taxon>
    </lineage>
</organism>
<dbReference type="EMBL" id="RCMG01000954">
    <property type="protein sequence ID" value="KAG2841010.1"/>
    <property type="molecule type" value="Genomic_DNA"/>
</dbReference>
<dbReference type="EMBL" id="RCML01000963">
    <property type="protein sequence ID" value="KAG2967060.1"/>
    <property type="molecule type" value="Genomic_DNA"/>
</dbReference>
<evidence type="ECO:0000313" key="5">
    <source>
        <dbReference type="EMBL" id="KAG3210240.1"/>
    </source>
</evidence>
<evidence type="ECO:0000313" key="3">
    <source>
        <dbReference type="EMBL" id="KAG2892978.1"/>
    </source>
</evidence>
<comment type="caution">
    <text evidence="6">The sequence shown here is derived from an EMBL/GenBank/DDBJ whole genome shotgun (WGS) entry which is preliminary data.</text>
</comment>
<keyword evidence="7" id="KW-1185">Reference proteome</keyword>
<dbReference type="Proteomes" id="UP000774804">
    <property type="component" value="Unassembled WGS sequence"/>
</dbReference>
<reference evidence="6 7" key="1">
    <citation type="submission" date="2018-01" db="EMBL/GenBank/DDBJ databases">
        <title>Draft genome of the strawberry crown rot pathogen Phytophthora cactorum.</title>
        <authorList>
            <person name="Armitage A.D."/>
            <person name="Lysoe E."/>
            <person name="Nellist C.F."/>
            <person name="Harrison R.J."/>
            <person name="Brurberg M.B."/>
        </authorList>
    </citation>
    <scope>NUCLEOTIDE SEQUENCE [LARGE SCALE GENOMIC DNA]</scope>
    <source>
        <strain evidence="6 7">10300</strain>
    </source>
</reference>
<gene>
    <name evidence="6" type="ORF">PC110_g15904</name>
    <name evidence="2" type="ORF">PC113_g19125</name>
    <name evidence="3" type="ORF">PC115_g18632</name>
    <name evidence="4" type="ORF">PC118_g18810</name>
    <name evidence="5" type="ORF">PC129_g18759</name>
</gene>
<name>A0A329RWC3_9STRA</name>
<dbReference type="Proteomes" id="UP000697107">
    <property type="component" value="Unassembled WGS sequence"/>
</dbReference>
<evidence type="ECO:0000256" key="1">
    <source>
        <dbReference type="SAM" id="MobiDB-lite"/>
    </source>
</evidence>
<proteinExistence type="predicted"/>
<dbReference type="EMBL" id="RCMI01000978">
    <property type="protein sequence ID" value="KAG2892978.1"/>
    <property type="molecule type" value="Genomic_DNA"/>
</dbReference>
<dbReference type="EMBL" id="RCMV01001124">
    <property type="protein sequence ID" value="KAG3210240.1"/>
    <property type="molecule type" value="Genomic_DNA"/>
</dbReference>
<feature type="compositionally biased region" description="Basic and acidic residues" evidence="1">
    <location>
        <begin position="16"/>
        <end position="40"/>
    </location>
</feature>
<accession>A0A329RWC3</accession>
<dbReference type="VEuPathDB" id="FungiDB:PC110_g15904"/>
<evidence type="ECO:0000313" key="6">
    <source>
        <dbReference type="EMBL" id="RAW27692.1"/>
    </source>
</evidence>
<sequence length="91" mass="10584">MPRPTRQPLALGHAGGTRDELEAAKTRKVEDRRVEEERRPRSSSSRGEAESEERRRTERLEMEERVRRVREKARARTQELVMSIGAVTNNT</sequence>
<dbReference type="Proteomes" id="UP000735874">
    <property type="component" value="Unassembled WGS sequence"/>
</dbReference>
<evidence type="ECO:0000313" key="2">
    <source>
        <dbReference type="EMBL" id="KAG2841010.1"/>
    </source>
</evidence>
<feature type="region of interest" description="Disordered" evidence="1">
    <location>
        <begin position="1"/>
        <end position="66"/>
    </location>
</feature>
<evidence type="ECO:0000313" key="4">
    <source>
        <dbReference type="EMBL" id="KAG2967060.1"/>
    </source>
</evidence>